<evidence type="ECO:0008006" key="3">
    <source>
        <dbReference type="Google" id="ProtNLM"/>
    </source>
</evidence>
<dbReference type="STRING" id="1499687.BN1080_01211"/>
<sequence>MQAIVLRFDYQSSGAIENLQNQAKTVSINPNQIFPPHITLQTYTQAHPLELKKAVESWAESFQQLPLSFDSLGFFKQQGSFFLAPVFTKSLAELHRAVNLSTREFSGQNRYYLPDHWVPHATVINNIAPPFWGPLFARLTLEFTPFQGKGIALECWSIRQQKAQTEWCIFLGE</sequence>
<gene>
    <name evidence="1" type="ORF">BN1080_01211</name>
</gene>
<evidence type="ECO:0000313" key="1">
    <source>
        <dbReference type="EMBL" id="CEG22286.1"/>
    </source>
</evidence>
<dbReference type="Pfam" id="PF13563">
    <property type="entry name" value="2_5_RNA_ligase2"/>
    <property type="match status" value="1"/>
</dbReference>
<dbReference type="SUPFAM" id="SSF55144">
    <property type="entry name" value="LigT-like"/>
    <property type="match status" value="1"/>
</dbReference>
<dbReference type="PANTHER" id="PTHR36039">
    <property type="match status" value="1"/>
</dbReference>
<evidence type="ECO:0000313" key="2">
    <source>
        <dbReference type="Proteomes" id="UP000043699"/>
    </source>
</evidence>
<keyword evidence="2" id="KW-1185">Reference proteome</keyword>
<accession>A0A098ELX5</accession>
<reference evidence="1 2" key="1">
    <citation type="submission" date="2014-09" db="EMBL/GenBank/DDBJ databases">
        <authorList>
            <person name="Urmite Genomes Urmite Genomes"/>
        </authorList>
    </citation>
    <scope>NUCLEOTIDE SEQUENCE [LARGE SCALE GENOMIC DNA]</scope>
    <source>
        <strain evidence="1 2">ES2</strain>
    </source>
</reference>
<organism evidence="1 2">
    <name type="scientific">Planococcus massiliensis</name>
    <dbReference type="NCBI Taxonomy" id="1499687"/>
    <lineage>
        <taxon>Bacteria</taxon>
        <taxon>Bacillati</taxon>
        <taxon>Bacillota</taxon>
        <taxon>Bacilli</taxon>
        <taxon>Bacillales</taxon>
        <taxon>Caryophanaceae</taxon>
        <taxon>Planococcus</taxon>
    </lineage>
</organism>
<dbReference type="InterPro" id="IPR009097">
    <property type="entry name" value="Cyclic_Pdiesterase"/>
</dbReference>
<dbReference type="RefSeq" id="WP_052650992.1">
    <property type="nucleotide sequence ID" value="NZ_CCXS01000001.1"/>
</dbReference>
<dbReference type="Gene3D" id="3.90.1140.10">
    <property type="entry name" value="Cyclic phosphodiesterase"/>
    <property type="match status" value="1"/>
</dbReference>
<dbReference type="PANTHER" id="PTHR36039:SF2">
    <property type="entry name" value="RNA LIGASE_CYCLIC NUCLEOTIDE PHOSPHODIESTERASE FAMILY PROTEIN"/>
    <property type="match status" value="1"/>
</dbReference>
<dbReference type="Proteomes" id="UP000043699">
    <property type="component" value="Unassembled WGS sequence"/>
</dbReference>
<proteinExistence type="predicted"/>
<protein>
    <recommendedName>
        <fullName evidence="3">2',5' RNA ligase family</fullName>
    </recommendedName>
</protein>
<dbReference type="OrthoDB" id="463286at2"/>
<dbReference type="EMBL" id="CCXS01000001">
    <property type="protein sequence ID" value="CEG22286.1"/>
    <property type="molecule type" value="Genomic_DNA"/>
</dbReference>
<name>A0A098ELX5_9BACL</name>
<dbReference type="AlphaFoldDB" id="A0A098ELX5"/>